<feature type="region of interest" description="Disordered" evidence="4">
    <location>
        <begin position="1"/>
        <end position="22"/>
    </location>
</feature>
<evidence type="ECO:0000313" key="7">
    <source>
        <dbReference type="Proteomes" id="UP000326939"/>
    </source>
</evidence>
<proteinExistence type="inferred from homology"/>
<dbReference type="GO" id="GO:0009867">
    <property type="term" value="P:jasmonic acid mediated signaling pathway"/>
    <property type="evidence" value="ECO:0007669"/>
    <property type="project" value="UniProtKB-ARBA"/>
</dbReference>
<keyword evidence="3" id="KW-0833">Ubl conjugation pathway</keyword>
<feature type="domain" description="SKP1 component POZ" evidence="5">
    <location>
        <begin position="152"/>
        <end position="196"/>
    </location>
</feature>
<organism evidence="6 7">
    <name type="scientific">Salix brachista</name>
    <dbReference type="NCBI Taxonomy" id="2182728"/>
    <lineage>
        <taxon>Eukaryota</taxon>
        <taxon>Viridiplantae</taxon>
        <taxon>Streptophyta</taxon>
        <taxon>Embryophyta</taxon>
        <taxon>Tracheophyta</taxon>
        <taxon>Spermatophyta</taxon>
        <taxon>Magnoliopsida</taxon>
        <taxon>eudicotyledons</taxon>
        <taxon>Gunneridae</taxon>
        <taxon>Pentapetalae</taxon>
        <taxon>rosids</taxon>
        <taxon>fabids</taxon>
        <taxon>Malpighiales</taxon>
        <taxon>Salicaceae</taxon>
        <taxon>Saliceae</taxon>
        <taxon>Salix</taxon>
    </lineage>
</organism>
<reference evidence="7" key="1">
    <citation type="journal article" date="2019" name="Gigascience">
        <title>De novo genome assembly of the endangered Acer yangbiense, a plant species with extremely small populations endemic to Yunnan Province, China.</title>
        <authorList>
            <person name="Yang J."/>
            <person name="Wariss H.M."/>
            <person name="Tao L."/>
            <person name="Zhang R."/>
            <person name="Yun Q."/>
            <person name="Hollingsworth P."/>
            <person name="Dao Z."/>
            <person name="Luo G."/>
            <person name="Guo H."/>
            <person name="Ma Y."/>
            <person name="Sun W."/>
        </authorList>
    </citation>
    <scope>NUCLEOTIDE SEQUENCE [LARGE SCALE GENOMIC DNA]</scope>
    <source>
        <strain evidence="7">cv. br00</strain>
    </source>
</reference>
<gene>
    <name evidence="6" type="ORF">DKX38_000894</name>
</gene>
<dbReference type="UniPathway" id="UPA00143"/>
<dbReference type="EMBL" id="VDCV01000001">
    <property type="protein sequence ID" value="KAB5573700.1"/>
    <property type="molecule type" value="Genomic_DNA"/>
</dbReference>
<dbReference type="Proteomes" id="UP000326939">
    <property type="component" value="Chromosome 1"/>
</dbReference>
<dbReference type="Pfam" id="PF03931">
    <property type="entry name" value="Skp1_POZ"/>
    <property type="match status" value="1"/>
</dbReference>
<dbReference type="InterPro" id="IPR016073">
    <property type="entry name" value="Skp1_comp_POZ"/>
</dbReference>
<sequence>MAYTEIEETERQDKESWSAVPTSLEDDPLMETLCCEDDNHIMMETCFMALDKELCSEDPELCSSEGSTIFEDDMMEIFFMALDKDLCSEDQELCSEGPTILEDDMTEKICSEDDKVEKFFMAEDQELCSEHMMEILCSRDDDQVSYCEEPRKIILKSFDEETFFFDEAVAVESQTVRHTVEDDCVEDEIQQLNVTSVAKKDESLKHTVEDEIPQLNVTSVDKRDESLKIWDAEPVKADRLTLFRGIICTSHVPFGIKNLLDLTSIQASLEWDDNQDEALVNNSSEPGHEEDNGFFENPENHDDFHDATDSHDESHQGDLEPNHDDNHQEELEHQAAIKRRFTIVAQVTSNALALVNHFASRHLAKNS</sequence>
<dbReference type="Gene3D" id="3.30.710.10">
    <property type="entry name" value="Potassium Channel Kv1.1, Chain A"/>
    <property type="match status" value="1"/>
</dbReference>
<comment type="caution">
    <text evidence="6">The sequence shown here is derived from an EMBL/GenBank/DDBJ whole genome shotgun (WGS) entry which is preliminary data.</text>
</comment>
<evidence type="ECO:0000313" key="6">
    <source>
        <dbReference type="EMBL" id="KAB5573700.1"/>
    </source>
</evidence>
<feature type="region of interest" description="Disordered" evidence="4">
    <location>
        <begin position="278"/>
        <end position="329"/>
    </location>
</feature>
<feature type="compositionally biased region" description="Basic and acidic residues" evidence="4">
    <location>
        <begin position="298"/>
        <end position="329"/>
    </location>
</feature>
<dbReference type="GO" id="GO:0006511">
    <property type="term" value="P:ubiquitin-dependent protein catabolic process"/>
    <property type="evidence" value="ECO:0007669"/>
    <property type="project" value="InterPro"/>
</dbReference>
<dbReference type="InterPro" id="IPR016897">
    <property type="entry name" value="SKP1"/>
</dbReference>
<evidence type="ECO:0000259" key="5">
    <source>
        <dbReference type="Pfam" id="PF03931"/>
    </source>
</evidence>
<dbReference type="AlphaFoldDB" id="A0A5N5P1P6"/>
<name>A0A5N5P1P6_9ROSI</name>
<dbReference type="GO" id="GO:0016567">
    <property type="term" value="P:protein ubiquitination"/>
    <property type="evidence" value="ECO:0007669"/>
    <property type="project" value="UniProtKB-UniPathway"/>
</dbReference>
<dbReference type="PANTHER" id="PTHR11165">
    <property type="entry name" value="SKP1"/>
    <property type="match status" value="1"/>
</dbReference>
<accession>A0A5N5P1P6</accession>
<dbReference type="SUPFAM" id="SSF54695">
    <property type="entry name" value="POZ domain"/>
    <property type="match status" value="1"/>
</dbReference>
<comment type="similarity">
    <text evidence="2">Belongs to the SKP1 family.</text>
</comment>
<evidence type="ECO:0000256" key="2">
    <source>
        <dbReference type="ARBA" id="ARBA00009993"/>
    </source>
</evidence>
<dbReference type="SMART" id="SM00512">
    <property type="entry name" value="Skp1"/>
    <property type="match status" value="1"/>
</dbReference>
<dbReference type="InterPro" id="IPR001232">
    <property type="entry name" value="SKP1-like"/>
</dbReference>
<keyword evidence="7" id="KW-1185">Reference proteome</keyword>
<protein>
    <recommendedName>
        <fullName evidence="5">SKP1 component POZ domain-containing protein</fullName>
    </recommendedName>
</protein>
<comment type="pathway">
    <text evidence="1">Protein modification; protein ubiquitination.</text>
</comment>
<dbReference type="InterPro" id="IPR011333">
    <property type="entry name" value="SKP1/BTB/POZ_sf"/>
</dbReference>
<evidence type="ECO:0000256" key="4">
    <source>
        <dbReference type="SAM" id="MobiDB-lite"/>
    </source>
</evidence>
<evidence type="ECO:0000256" key="3">
    <source>
        <dbReference type="ARBA" id="ARBA00022786"/>
    </source>
</evidence>
<evidence type="ECO:0000256" key="1">
    <source>
        <dbReference type="ARBA" id="ARBA00004906"/>
    </source>
</evidence>